<keyword evidence="2" id="KW-1185">Reference proteome</keyword>
<name>A0ACC2P3W3_9HYME</name>
<proteinExistence type="predicted"/>
<dbReference type="Proteomes" id="UP001239111">
    <property type="component" value="Chromosome 2"/>
</dbReference>
<evidence type="ECO:0000313" key="1">
    <source>
        <dbReference type="EMBL" id="KAJ8677127.1"/>
    </source>
</evidence>
<protein>
    <submittedName>
        <fullName evidence="1">Uncharacterized protein</fullName>
    </submittedName>
</protein>
<organism evidence="1 2">
    <name type="scientific">Eretmocerus hayati</name>
    <dbReference type="NCBI Taxonomy" id="131215"/>
    <lineage>
        <taxon>Eukaryota</taxon>
        <taxon>Metazoa</taxon>
        <taxon>Ecdysozoa</taxon>
        <taxon>Arthropoda</taxon>
        <taxon>Hexapoda</taxon>
        <taxon>Insecta</taxon>
        <taxon>Pterygota</taxon>
        <taxon>Neoptera</taxon>
        <taxon>Endopterygota</taxon>
        <taxon>Hymenoptera</taxon>
        <taxon>Apocrita</taxon>
        <taxon>Proctotrupomorpha</taxon>
        <taxon>Chalcidoidea</taxon>
        <taxon>Aphelinidae</taxon>
        <taxon>Aphelininae</taxon>
        <taxon>Eretmocerus</taxon>
    </lineage>
</organism>
<gene>
    <name evidence="1" type="ORF">QAD02_012914</name>
</gene>
<sequence length="413" mass="45119">MARSKKQTDDPPDSERLNLGRQMNELISRDPRYLPIAELVLGLSFAGLIERLNKEGLSDRGTRLTLHNRLIRYDIQTVNPEEKVPWNPARDERSPDQPPITPEALRLLQEWGEDDEEEEDDCSDGGESDAVRLSVAASTTVVTQSSTTTTTASTQSTTTTMTSGCCGPIASPGPTPHVPHAGVMATAEAFRQMCQGTPYAPWANAMVPPPSMEGWTFSLIWPPVMLSPTHQSAQIHEIRTSGTDTEGRARASQSEDEARAHEAYLNTQRDRLNAFRYPPQSVPGTTAPGYPNAHVSQPQQYAGETHHGRPRDEHREQVRTTLPMGGETPTGCRSEQPTPHATGNATTQARPSRSPRHECQHRCSQARTSDACTSHANAEYGTMGFPLGIPTLPLLADAGDARNTWSTAQSQTS</sequence>
<dbReference type="EMBL" id="CM056742">
    <property type="protein sequence ID" value="KAJ8677127.1"/>
    <property type="molecule type" value="Genomic_DNA"/>
</dbReference>
<comment type="caution">
    <text evidence="1">The sequence shown here is derived from an EMBL/GenBank/DDBJ whole genome shotgun (WGS) entry which is preliminary data.</text>
</comment>
<evidence type="ECO:0000313" key="2">
    <source>
        <dbReference type="Proteomes" id="UP001239111"/>
    </source>
</evidence>
<reference evidence="1" key="1">
    <citation type="submission" date="2023-04" db="EMBL/GenBank/DDBJ databases">
        <title>A chromosome-level genome assembly of the parasitoid wasp Eretmocerus hayati.</title>
        <authorList>
            <person name="Zhong Y."/>
            <person name="Liu S."/>
            <person name="Liu Y."/>
        </authorList>
    </citation>
    <scope>NUCLEOTIDE SEQUENCE</scope>
    <source>
        <strain evidence="1">ZJU_SS_LIU_2023</strain>
    </source>
</reference>
<accession>A0ACC2P3W3</accession>